<evidence type="ECO:0000256" key="1">
    <source>
        <dbReference type="SAM" id="MobiDB-lite"/>
    </source>
</evidence>
<dbReference type="InterPro" id="IPR040424">
    <property type="entry name" value="Smn1"/>
</dbReference>
<dbReference type="AlphaFoldDB" id="A0AAV7EY03"/>
<evidence type="ECO:0000313" key="3">
    <source>
        <dbReference type="EMBL" id="KAG9452476.1"/>
    </source>
</evidence>
<dbReference type="PANTHER" id="PTHR39267:SF1">
    <property type="entry name" value="SURVIVAL MOTOR NEURON PROTEIN"/>
    <property type="match status" value="1"/>
</dbReference>
<evidence type="ECO:0000313" key="4">
    <source>
        <dbReference type="Proteomes" id="UP000825729"/>
    </source>
</evidence>
<accession>A0AAV7EY03</accession>
<keyword evidence="4" id="KW-1185">Reference proteome</keyword>
<dbReference type="PANTHER" id="PTHR39267">
    <property type="entry name" value="SURVIVAL MOTOR NEURON-LIKE PROTEIN 1"/>
    <property type="match status" value="1"/>
</dbReference>
<dbReference type="EMBL" id="JAINDJ010000003">
    <property type="protein sequence ID" value="KAG9452476.1"/>
    <property type="molecule type" value="Genomic_DNA"/>
</dbReference>
<dbReference type="Proteomes" id="UP000825729">
    <property type="component" value="Unassembled WGS sequence"/>
</dbReference>
<feature type="region of interest" description="Disordered" evidence="1">
    <location>
        <begin position="246"/>
        <end position="273"/>
    </location>
</feature>
<name>A0AAV7EY03_ARIFI</name>
<protein>
    <recommendedName>
        <fullName evidence="2">Survival Motor Neuron Gemin2-binding domain-containing protein</fullName>
    </recommendedName>
</protein>
<dbReference type="CDD" id="cd22851">
    <property type="entry name" value="SMN_N"/>
    <property type="match status" value="1"/>
</dbReference>
<reference evidence="3 4" key="1">
    <citation type="submission" date="2021-07" db="EMBL/GenBank/DDBJ databases">
        <title>The Aristolochia fimbriata genome: insights into angiosperm evolution, floral development and chemical biosynthesis.</title>
        <authorList>
            <person name="Jiao Y."/>
        </authorList>
    </citation>
    <scope>NUCLEOTIDE SEQUENCE [LARGE SCALE GENOMIC DNA]</scope>
    <source>
        <strain evidence="3">IBCAS-2021</strain>
        <tissue evidence="3">Leaf</tissue>
    </source>
</reference>
<organism evidence="3 4">
    <name type="scientific">Aristolochia fimbriata</name>
    <name type="common">White veined hardy Dutchman's pipe vine</name>
    <dbReference type="NCBI Taxonomy" id="158543"/>
    <lineage>
        <taxon>Eukaryota</taxon>
        <taxon>Viridiplantae</taxon>
        <taxon>Streptophyta</taxon>
        <taxon>Embryophyta</taxon>
        <taxon>Tracheophyta</taxon>
        <taxon>Spermatophyta</taxon>
        <taxon>Magnoliopsida</taxon>
        <taxon>Magnoliidae</taxon>
        <taxon>Piperales</taxon>
        <taxon>Aristolochiaceae</taxon>
        <taxon>Aristolochia</taxon>
    </lineage>
</organism>
<comment type="caution">
    <text evidence="3">The sequence shown here is derived from an EMBL/GenBank/DDBJ whole genome shotgun (WGS) entry which is preliminary data.</text>
</comment>
<gene>
    <name evidence="3" type="ORF">H6P81_005380</name>
</gene>
<proteinExistence type="predicted"/>
<dbReference type="Pfam" id="PF20636">
    <property type="entry name" value="SMN_G2-BD"/>
    <property type="match status" value="1"/>
</dbReference>
<feature type="compositionally biased region" description="Basic and acidic residues" evidence="1">
    <location>
        <begin position="255"/>
        <end position="266"/>
    </location>
</feature>
<evidence type="ECO:0000259" key="2">
    <source>
        <dbReference type="Pfam" id="PF20636"/>
    </source>
</evidence>
<dbReference type="InterPro" id="IPR049481">
    <property type="entry name" value="SMN_G2-BD"/>
</dbReference>
<sequence>MGKENEIWDDSALINAFDQAMSKYKAMHQQGDHSKDIKTRHANERDEAGEVDEVLSTGPDAVNSSVSNIVNEPCEPAATEHPPVQEDHVGAVPELRDIGTNMSGVSVQENLGDSNSSSLEHTQLLKQYYELEHQRQKILMLLQQANSGYYYTNPEDSASCVPWTQSSTSQGNGALMHDPSHMSYFQSYDSNPCPCLGAPSWVPPCVLGGRCVEADSANFFSAADDNIAKVAMGAAEKAFSSMKMKAPPSSSSCKGKQEGPDVRPESEMFQNTTSSTDLTEVLNAWYSAGFYTGKYLVEQSITKGKS</sequence>
<feature type="domain" description="Survival Motor Neuron Gemin2-binding" evidence="2">
    <location>
        <begin position="1"/>
        <end position="28"/>
    </location>
</feature>